<dbReference type="AlphaFoldDB" id="A0A384J9A5"/>
<dbReference type="OrthoDB" id="3888684at2759"/>
<dbReference type="GO" id="GO:0042144">
    <property type="term" value="P:vacuole fusion, non-autophagic"/>
    <property type="evidence" value="ECO:0007669"/>
    <property type="project" value="TreeGrafter"/>
</dbReference>
<dbReference type="GeneID" id="36393918"/>
<dbReference type="GO" id="GO:0004866">
    <property type="term" value="F:endopeptidase inhibitor activity"/>
    <property type="evidence" value="ECO:0007669"/>
    <property type="project" value="TreeGrafter"/>
</dbReference>
<keyword evidence="2" id="KW-0732">Signal</keyword>
<name>A0A384J9A5_BOTFB</name>
<evidence type="ECO:0000256" key="1">
    <source>
        <dbReference type="ARBA" id="ARBA00038069"/>
    </source>
</evidence>
<protein>
    <submittedName>
        <fullName evidence="3">Uncharacterized protein</fullName>
    </submittedName>
</protein>
<keyword evidence="4" id="KW-1185">Reference proteome</keyword>
<evidence type="ECO:0000313" key="4">
    <source>
        <dbReference type="Proteomes" id="UP000001798"/>
    </source>
</evidence>
<gene>
    <name evidence="3" type="ORF">BCIN_02g02480</name>
</gene>
<feature type="chain" id="PRO_5016904594" evidence="2">
    <location>
        <begin position="27"/>
        <end position="102"/>
    </location>
</feature>
<dbReference type="EMBL" id="CP009806">
    <property type="protein sequence ID" value="ATZ46904.1"/>
    <property type="molecule type" value="Genomic_DNA"/>
</dbReference>
<dbReference type="InterPro" id="IPR037045">
    <property type="entry name" value="S8pro/Inhibitor_I9_sf"/>
</dbReference>
<accession>A0A384J9A5</accession>
<dbReference type="PANTHER" id="PTHR28288">
    <property type="entry name" value="PROTEASE B INHIBITOR 2"/>
    <property type="match status" value="1"/>
</dbReference>
<dbReference type="VEuPathDB" id="FungiDB:Bcin02g02480"/>
<reference evidence="3 4" key="2">
    <citation type="journal article" date="2012" name="Eukaryot. Cell">
        <title>Genome update of Botrytis cinerea strains B05.10 and T4.</title>
        <authorList>
            <person name="Staats M."/>
            <person name="van Kan J.A."/>
        </authorList>
    </citation>
    <scope>NUCLEOTIDE SEQUENCE [LARGE SCALE GENOMIC DNA]</scope>
    <source>
        <strain evidence="3 4">B05.10</strain>
    </source>
</reference>
<evidence type="ECO:0000256" key="2">
    <source>
        <dbReference type="SAM" id="SignalP"/>
    </source>
</evidence>
<organism evidence="3 4">
    <name type="scientific">Botryotinia fuckeliana (strain B05.10)</name>
    <name type="common">Noble rot fungus</name>
    <name type="synonym">Botrytis cinerea</name>
    <dbReference type="NCBI Taxonomy" id="332648"/>
    <lineage>
        <taxon>Eukaryota</taxon>
        <taxon>Fungi</taxon>
        <taxon>Dikarya</taxon>
        <taxon>Ascomycota</taxon>
        <taxon>Pezizomycotina</taxon>
        <taxon>Leotiomycetes</taxon>
        <taxon>Helotiales</taxon>
        <taxon>Sclerotiniaceae</taxon>
        <taxon>Botrytis</taxon>
    </lineage>
</organism>
<feature type="signal peptide" evidence="2">
    <location>
        <begin position="1"/>
        <end position="26"/>
    </location>
</feature>
<comment type="similarity">
    <text evidence="1">Belongs to the protease inhibitor I9 family.</text>
</comment>
<dbReference type="Proteomes" id="UP000001798">
    <property type="component" value="Chromosome 2"/>
</dbReference>
<reference evidence="3 4" key="1">
    <citation type="journal article" date="2011" name="PLoS Genet.">
        <title>Genomic analysis of the necrotrophic fungal pathogens Sclerotinia sclerotiorum and Botrytis cinerea.</title>
        <authorList>
            <person name="Amselem J."/>
            <person name="Cuomo C.A."/>
            <person name="van Kan J.A."/>
            <person name="Viaud M."/>
            <person name="Benito E.P."/>
            <person name="Couloux A."/>
            <person name="Coutinho P.M."/>
            <person name="de Vries R.P."/>
            <person name="Dyer P.S."/>
            <person name="Fillinger S."/>
            <person name="Fournier E."/>
            <person name="Gout L."/>
            <person name="Hahn M."/>
            <person name="Kohn L."/>
            <person name="Lapalu N."/>
            <person name="Plummer K.M."/>
            <person name="Pradier J.M."/>
            <person name="Quevillon E."/>
            <person name="Sharon A."/>
            <person name="Simon A."/>
            <person name="ten Have A."/>
            <person name="Tudzynski B."/>
            <person name="Tudzynski P."/>
            <person name="Wincker P."/>
            <person name="Andrew M."/>
            <person name="Anthouard V."/>
            <person name="Beever R.E."/>
            <person name="Beffa R."/>
            <person name="Benoit I."/>
            <person name="Bouzid O."/>
            <person name="Brault B."/>
            <person name="Chen Z."/>
            <person name="Choquer M."/>
            <person name="Collemare J."/>
            <person name="Cotton P."/>
            <person name="Danchin E.G."/>
            <person name="Da Silva C."/>
            <person name="Gautier A."/>
            <person name="Giraud C."/>
            <person name="Giraud T."/>
            <person name="Gonzalez C."/>
            <person name="Grossetete S."/>
            <person name="Guldener U."/>
            <person name="Henrissat B."/>
            <person name="Howlett B.J."/>
            <person name="Kodira C."/>
            <person name="Kretschmer M."/>
            <person name="Lappartient A."/>
            <person name="Leroch M."/>
            <person name="Levis C."/>
            <person name="Mauceli E."/>
            <person name="Neuveglise C."/>
            <person name="Oeser B."/>
            <person name="Pearson M."/>
            <person name="Poulain J."/>
            <person name="Poussereau N."/>
            <person name="Quesneville H."/>
            <person name="Rascle C."/>
            <person name="Schumacher J."/>
            <person name="Segurens B."/>
            <person name="Sexton A."/>
            <person name="Silva E."/>
            <person name="Sirven C."/>
            <person name="Soanes D.M."/>
            <person name="Talbot N.J."/>
            <person name="Templeton M."/>
            <person name="Yandava C."/>
            <person name="Yarden O."/>
            <person name="Zeng Q."/>
            <person name="Rollins J.A."/>
            <person name="Lebrun M.H."/>
            <person name="Dickman M."/>
        </authorList>
    </citation>
    <scope>NUCLEOTIDE SEQUENCE [LARGE SCALE GENOMIC DNA]</scope>
    <source>
        <strain evidence="3 4">B05.10</strain>
    </source>
</reference>
<dbReference type="PANTHER" id="PTHR28288:SF1">
    <property type="entry name" value="INHIBITOR I9 DOMAIN-CONTAINING PROTEIN"/>
    <property type="match status" value="1"/>
</dbReference>
<dbReference type="InterPro" id="IPR052471">
    <property type="entry name" value="PBI_I9"/>
</dbReference>
<dbReference type="SUPFAM" id="SSF54897">
    <property type="entry name" value="Protease propeptides/inhibitors"/>
    <property type="match status" value="1"/>
</dbReference>
<dbReference type="FunFam" id="3.30.70.80:FF:000005">
    <property type="entry name" value="Proteinase inhibitor I2B"/>
    <property type="match status" value="1"/>
</dbReference>
<sequence>MMIFTKFTQLALLAISLFSIPGLSAAAPQKSVIVSYPDDTPNNVVQQAMDAIKNAGGVITHEYKLIKGFAAKAPAQVLVTVQAWGSDYHAVIEEDQVVNAND</sequence>
<evidence type="ECO:0000313" key="3">
    <source>
        <dbReference type="EMBL" id="ATZ46904.1"/>
    </source>
</evidence>
<dbReference type="RefSeq" id="XP_024546957.1">
    <property type="nucleotide sequence ID" value="XM_024691187.1"/>
</dbReference>
<dbReference type="Gene3D" id="3.30.70.80">
    <property type="entry name" value="Peptidase S8 propeptide/proteinase inhibitor I9"/>
    <property type="match status" value="1"/>
</dbReference>
<dbReference type="KEGG" id="bfu:BCIN_02g02480"/>
<reference evidence="3 4" key="3">
    <citation type="journal article" date="2017" name="Mol. Plant Pathol.">
        <title>A gapless genome sequence of the fungus Botrytis cinerea.</title>
        <authorList>
            <person name="Van Kan J.A."/>
            <person name="Stassen J.H."/>
            <person name="Mosbach A."/>
            <person name="Van Der Lee T.A."/>
            <person name="Faino L."/>
            <person name="Farmer A.D."/>
            <person name="Papasotiriou D.G."/>
            <person name="Zhou S."/>
            <person name="Seidl M.F."/>
            <person name="Cottam E."/>
            <person name="Edel D."/>
            <person name="Hahn M."/>
            <person name="Schwartz D.C."/>
            <person name="Dietrich R.A."/>
            <person name="Widdison S."/>
            <person name="Scalliet G."/>
        </authorList>
    </citation>
    <scope>NUCLEOTIDE SEQUENCE [LARGE SCALE GENOMIC DNA]</scope>
    <source>
        <strain evidence="3 4">B05.10</strain>
    </source>
</reference>
<proteinExistence type="inferred from homology"/>